<evidence type="ECO:0000313" key="4">
    <source>
        <dbReference type="Proteomes" id="UP000323000"/>
    </source>
</evidence>
<feature type="coiled-coil region" evidence="1">
    <location>
        <begin position="212"/>
        <end position="295"/>
    </location>
</feature>
<keyword evidence="4" id="KW-1185">Reference proteome</keyword>
<feature type="coiled-coil region" evidence="1">
    <location>
        <begin position="356"/>
        <end position="390"/>
    </location>
</feature>
<dbReference type="InterPro" id="IPR040300">
    <property type="entry name" value="At3g49055-like"/>
</dbReference>
<evidence type="ECO:0000256" key="1">
    <source>
        <dbReference type="SAM" id="Coils"/>
    </source>
</evidence>
<feature type="region of interest" description="Disordered" evidence="2">
    <location>
        <begin position="1"/>
        <end position="24"/>
    </location>
</feature>
<sequence>METATETSPPPEIDGPQHSTVDAIATDGLDSPTAAARDHRIGVCDHDDVLSEMESLRRSNESFQSETAALEESLRLLQAKKDEVEKVNGDLKVMIGELSRERDSLRGEIGRLEEKLEEELKEKEEIRSELEILFEFKESKNKEKRELENSNNSEQQKRVALLQIVQRVGFGFMMGSGSNEHQSHESLGANAAVPSSNKSDSSECEEEIVSLASTVEKIMKNLRLEITQLRRSLDESRSDNERLQSLTAKQAKTIEENMLYIKELEDRERVLTQNVEELLLEIKATEEDVARWREACELEVEAGKNEIEERDKLVDILKKELEKTKTALDISNGKLKLKEELAAAAMAAQAAAEKSLQLADSRAAGLREQIEQLTKQLEEAESKERSRRKVRHICWPWRALRLNATANNNTNDRTQKVRRMLPEMQALLHSSV</sequence>
<keyword evidence="1" id="KW-0175">Coiled coil</keyword>
<feature type="coiled-coil region" evidence="1">
    <location>
        <begin position="53"/>
        <end position="157"/>
    </location>
</feature>
<gene>
    <name evidence="3" type="ORF">EZV62_005871</name>
</gene>
<comment type="caution">
    <text evidence="3">The sequence shown here is derived from an EMBL/GenBank/DDBJ whole genome shotgun (WGS) entry which is preliminary data.</text>
</comment>
<organism evidence="3 4">
    <name type="scientific">Acer yangbiense</name>
    <dbReference type="NCBI Taxonomy" id="1000413"/>
    <lineage>
        <taxon>Eukaryota</taxon>
        <taxon>Viridiplantae</taxon>
        <taxon>Streptophyta</taxon>
        <taxon>Embryophyta</taxon>
        <taxon>Tracheophyta</taxon>
        <taxon>Spermatophyta</taxon>
        <taxon>Magnoliopsida</taxon>
        <taxon>eudicotyledons</taxon>
        <taxon>Gunneridae</taxon>
        <taxon>Pentapetalae</taxon>
        <taxon>rosids</taxon>
        <taxon>malvids</taxon>
        <taxon>Sapindales</taxon>
        <taxon>Sapindaceae</taxon>
        <taxon>Hippocastanoideae</taxon>
        <taxon>Acereae</taxon>
        <taxon>Acer</taxon>
    </lineage>
</organism>
<protein>
    <submittedName>
        <fullName evidence="3">Uncharacterized protein</fullName>
    </submittedName>
</protein>
<accession>A0A5C7IR39</accession>
<dbReference type="OrthoDB" id="1925974at2759"/>
<name>A0A5C7IR39_9ROSI</name>
<evidence type="ECO:0000313" key="3">
    <source>
        <dbReference type="EMBL" id="TXG70936.1"/>
    </source>
</evidence>
<dbReference type="Proteomes" id="UP000323000">
    <property type="component" value="Chromosome 2"/>
</dbReference>
<proteinExistence type="predicted"/>
<dbReference type="PANTHER" id="PTHR34937:SF2">
    <property type="entry name" value="OS08G0559800 PROTEIN"/>
    <property type="match status" value="1"/>
</dbReference>
<dbReference type="EMBL" id="VAHF01000002">
    <property type="protein sequence ID" value="TXG70936.1"/>
    <property type="molecule type" value="Genomic_DNA"/>
</dbReference>
<reference evidence="4" key="1">
    <citation type="journal article" date="2019" name="Gigascience">
        <title>De novo genome assembly of the endangered Acer yangbiense, a plant species with extremely small populations endemic to Yunnan Province, China.</title>
        <authorList>
            <person name="Yang J."/>
            <person name="Wariss H.M."/>
            <person name="Tao L."/>
            <person name="Zhang R."/>
            <person name="Yun Q."/>
            <person name="Hollingsworth P."/>
            <person name="Dao Z."/>
            <person name="Luo G."/>
            <person name="Guo H."/>
            <person name="Ma Y."/>
            <person name="Sun W."/>
        </authorList>
    </citation>
    <scope>NUCLEOTIDE SEQUENCE [LARGE SCALE GENOMIC DNA]</scope>
    <source>
        <strain evidence="4">cv. Malutang</strain>
    </source>
</reference>
<dbReference type="AlphaFoldDB" id="A0A5C7IR39"/>
<evidence type="ECO:0000256" key="2">
    <source>
        <dbReference type="SAM" id="MobiDB-lite"/>
    </source>
</evidence>
<dbReference type="PANTHER" id="PTHR34937">
    <property type="entry name" value="OS08G0559800 PROTEIN"/>
    <property type="match status" value="1"/>
</dbReference>
<feature type="region of interest" description="Disordered" evidence="2">
    <location>
        <begin position="176"/>
        <end position="204"/>
    </location>
</feature>